<proteinExistence type="predicted"/>
<protein>
    <submittedName>
        <fullName evidence="2">Uncharacterized protein</fullName>
    </submittedName>
</protein>
<evidence type="ECO:0000313" key="2">
    <source>
        <dbReference type="EMBL" id="KAJ4435267.1"/>
    </source>
</evidence>
<name>A0ABQ8SM82_PERAM</name>
<reference evidence="2 3" key="1">
    <citation type="journal article" date="2022" name="Allergy">
        <title>Genome assembly and annotation of Periplaneta americana reveal a comprehensive cockroach allergen profile.</title>
        <authorList>
            <person name="Wang L."/>
            <person name="Xiong Q."/>
            <person name="Saelim N."/>
            <person name="Wang L."/>
            <person name="Nong W."/>
            <person name="Wan A.T."/>
            <person name="Shi M."/>
            <person name="Liu X."/>
            <person name="Cao Q."/>
            <person name="Hui J.H.L."/>
            <person name="Sookrung N."/>
            <person name="Leung T.F."/>
            <person name="Tungtrongchitr A."/>
            <person name="Tsui S.K.W."/>
        </authorList>
    </citation>
    <scope>NUCLEOTIDE SEQUENCE [LARGE SCALE GENOMIC DNA]</scope>
    <source>
        <strain evidence="2">PWHHKU_190912</strain>
    </source>
</reference>
<keyword evidence="3" id="KW-1185">Reference proteome</keyword>
<evidence type="ECO:0000256" key="1">
    <source>
        <dbReference type="SAM" id="MobiDB-lite"/>
    </source>
</evidence>
<dbReference type="EMBL" id="JAJSOF020000025">
    <property type="protein sequence ID" value="KAJ4435267.1"/>
    <property type="molecule type" value="Genomic_DNA"/>
</dbReference>
<organism evidence="2 3">
    <name type="scientific">Periplaneta americana</name>
    <name type="common">American cockroach</name>
    <name type="synonym">Blatta americana</name>
    <dbReference type="NCBI Taxonomy" id="6978"/>
    <lineage>
        <taxon>Eukaryota</taxon>
        <taxon>Metazoa</taxon>
        <taxon>Ecdysozoa</taxon>
        <taxon>Arthropoda</taxon>
        <taxon>Hexapoda</taxon>
        <taxon>Insecta</taxon>
        <taxon>Pterygota</taxon>
        <taxon>Neoptera</taxon>
        <taxon>Polyneoptera</taxon>
        <taxon>Dictyoptera</taxon>
        <taxon>Blattodea</taxon>
        <taxon>Blattoidea</taxon>
        <taxon>Blattidae</taxon>
        <taxon>Blattinae</taxon>
        <taxon>Periplaneta</taxon>
    </lineage>
</organism>
<sequence>MLLLLLKASLAIAIVPLTSWQQLMLLLGVQFKVCHGSLYAVMWLVDEPREFNLPTLPQRCITYVPEKLPRKYGDHSKEYLPIRSGRNVNCFETCTEVVMSDDNVLCLSCVQPYSLNKSAEVIIPRDCVDDKLKVKGSQLVTRRDYPDITLCIHPLRWEIFKEGRKRKIGAGVERGLVQRITAILPIGEIHANYPGKGPMMGLCEGGNEPPGSLNINKQQQQQQQQQQ</sequence>
<feature type="region of interest" description="Disordered" evidence="1">
    <location>
        <begin position="203"/>
        <end position="227"/>
    </location>
</feature>
<feature type="compositionally biased region" description="Low complexity" evidence="1">
    <location>
        <begin position="218"/>
        <end position="227"/>
    </location>
</feature>
<comment type="caution">
    <text evidence="2">The sequence shown here is derived from an EMBL/GenBank/DDBJ whole genome shotgun (WGS) entry which is preliminary data.</text>
</comment>
<accession>A0ABQ8SM82</accession>
<gene>
    <name evidence="2" type="ORF">ANN_23845</name>
</gene>
<evidence type="ECO:0000313" key="3">
    <source>
        <dbReference type="Proteomes" id="UP001148838"/>
    </source>
</evidence>
<dbReference type="Proteomes" id="UP001148838">
    <property type="component" value="Unassembled WGS sequence"/>
</dbReference>